<evidence type="ECO:0000313" key="6">
    <source>
        <dbReference type="EMBL" id="OON40391.1"/>
    </source>
</evidence>
<dbReference type="Gene3D" id="1.10.10.10">
    <property type="entry name" value="Winged helix-like DNA-binding domain superfamily/Winged helix DNA-binding domain"/>
    <property type="match status" value="1"/>
</dbReference>
<evidence type="ECO:0000313" key="7">
    <source>
        <dbReference type="Proteomes" id="UP000190667"/>
    </source>
</evidence>
<gene>
    <name evidence="6" type="ORF">BTJ39_08225</name>
</gene>
<dbReference type="OrthoDB" id="9813056at2"/>
<dbReference type="PROSITE" id="PS50931">
    <property type="entry name" value="HTH_LYSR"/>
    <property type="match status" value="1"/>
</dbReference>
<keyword evidence="2" id="KW-0805">Transcription regulation</keyword>
<dbReference type="STRING" id="1926881.BTJ39_08225"/>
<accession>A0A1S8YMM0</accession>
<evidence type="ECO:0000256" key="1">
    <source>
        <dbReference type="ARBA" id="ARBA00009437"/>
    </source>
</evidence>
<feature type="domain" description="HTH lysR-type" evidence="5">
    <location>
        <begin position="3"/>
        <end position="60"/>
    </location>
</feature>
<dbReference type="PANTHER" id="PTHR30537:SF5">
    <property type="entry name" value="HTH-TYPE TRANSCRIPTIONAL ACTIVATOR TTDR-RELATED"/>
    <property type="match status" value="1"/>
</dbReference>
<dbReference type="GO" id="GO:0003700">
    <property type="term" value="F:DNA-binding transcription factor activity"/>
    <property type="evidence" value="ECO:0007669"/>
    <property type="project" value="InterPro"/>
</dbReference>
<dbReference type="InterPro" id="IPR058163">
    <property type="entry name" value="LysR-type_TF_proteobact-type"/>
</dbReference>
<keyword evidence="3" id="KW-0238">DNA-binding</keyword>
<dbReference type="SUPFAM" id="SSF46785">
    <property type="entry name" value="Winged helix' DNA-binding domain"/>
    <property type="match status" value="1"/>
</dbReference>
<evidence type="ECO:0000256" key="3">
    <source>
        <dbReference type="ARBA" id="ARBA00023125"/>
    </source>
</evidence>
<dbReference type="AlphaFoldDB" id="A0A1S8YMM0"/>
<keyword evidence="7" id="KW-1185">Reference proteome</keyword>
<dbReference type="InterPro" id="IPR005119">
    <property type="entry name" value="LysR_subst-bd"/>
</dbReference>
<evidence type="ECO:0000256" key="2">
    <source>
        <dbReference type="ARBA" id="ARBA00023015"/>
    </source>
</evidence>
<comment type="caution">
    <text evidence="6">The sequence shown here is derived from an EMBL/GenBank/DDBJ whole genome shotgun (WGS) entry which is preliminary data.</text>
</comment>
<proteinExistence type="inferred from homology"/>
<protein>
    <submittedName>
        <fullName evidence="6">LysR family transcriptional regulator</fullName>
    </submittedName>
</protein>
<sequence>MQDELGDLKAFARVAGAGGFRQAARELQVSASGLSDAVRRLEERLGVRLLHRTTRSILPTWQGKQLLARIEPAIADLELALATVSLTGAQAAGTLRLNVPVNSARLFLPRVLPAFLQRYPRVTVEVVAQSDVVDVLAAGCDAGIRYGERLEQDMIALPVGPRIQRFATAASPSYLDANGRPQHPQDLPRLNCLCGRFSKGGAEIWQYQQGSEICRIVPQGSLVYSAGTAVDLAVSAAVSGLGVIYLFEEWLQPYFDSGELEPLLANWWQAFPGPYLYYSDRRLVPPPLRAFIDFIKSESNAGPGKPDDEP</sequence>
<reference evidence="6 7" key="1">
    <citation type="submission" date="2016-12" db="EMBL/GenBank/DDBJ databases">
        <title>Izhakiella australiana sp. nov. of genus Izhakiella isolated from Australian desert.</title>
        <authorList>
            <person name="Ji M."/>
        </authorList>
    </citation>
    <scope>NUCLEOTIDE SEQUENCE [LARGE SCALE GENOMIC DNA]</scope>
    <source>
        <strain evidence="6 7">D4N98</strain>
    </source>
</reference>
<dbReference type="InterPro" id="IPR036388">
    <property type="entry name" value="WH-like_DNA-bd_sf"/>
</dbReference>
<comment type="similarity">
    <text evidence="1">Belongs to the LysR transcriptional regulatory family.</text>
</comment>
<organism evidence="6 7">
    <name type="scientific">Izhakiella australiensis</name>
    <dbReference type="NCBI Taxonomy" id="1926881"/>
    <lineage>
        <taxon>Bacteria</taxon>
        <taxon>Pseudomonadati</taxon>
        <taxon>Pseudomonadota</taxon>
        <taxon>Gammaproteobacteria</taxon>
        <taxon>Enterobacterales</taxon>
        <taxon>Erwiniaceae</taxon>
        <taxon>Izhakiella</taxon>
    </lineage>
</organism>
<dbReference type="SUPFAM" id="SSF53850">
    <property type="entry name" value="Periplasmic binding protein-like II"/>
    <property type="match status" value="1"/>
</dbReference>
<dbReference type="GO" id="GO:0003677">
    <property type="term" value="F:DNA binding"/>
    <property type="evidence" value="ECO:0007669"/>
    <property type="project" value="UniProtKB-KW"/>
</dbReference>
<dbReference type="EMBL" id="MRUL01000004">
    <property type="protein sequence ID" value="OON40391.1"/>
    <property type="molecule type" value="Genomic_DNA"/>
</dbReference>
<evidence type="ECO:0000256" key="4">
    <source>
        <dbReference type="ARBA" id="ARBA00023163"/>
    </source>
</evidence>
<dbReference type="Proteomes" id="UP000190667">
    <property type="component" value="Unassembled WGS sequence"/>
</dbReference>
<dbReference type="FunFam" id="1.10.10.10:FF:000001">
    <property type="entry name" value="LysR family transcriptional regulator"/>
    <property type="match status" value="1"/>
</dbReference>
<name>A0A1S8YMM0_9GAMM</name>
<dbReference type="InterPro" id="IPR036390">
    <property type="entry name" value="WH_DNA-bd_sf"/>
</dbReference>
<evidence type="ECO:0000259" key="5">
    <source>
        <dbReference type="PROSITE" id="PS50931"/>
    </source>
</evidence>
<dbReference type="PANTHER" id="PTHR30537">
    <property type="entry name" value="HTH-TYPE TRANSCRIPTIONAL REGULATOR"/>
    <property type="match status" value="1"/>
</dbReference>
<dbReference type="InterPro" id="IPR000847">
    <property type="entry name" value="LysR_HTH_N"/>
</dbReference>
<keyword evidence="4" id="KW-0804">Transcription</keyword>
<dbReference type="Pfam" id="PF00126">
    <property type="entry name" value="HTH_1"/>
    <property type="match status" value="1"/>
</dbReference>
<dbReference type="Pfam" id="PF03466">
    <property type="entry name" value="LysR_substrate"/>
    <property type="match status" value="1"/>
</dbReference>
<dbReference type="Gene3D" id="3.40.190.290">
    <property type="match status" value="1"/>
</dbReference>